<keyword evidence="3" id="KW-1185">Reference proteome</keyword>
<evidence type="ECO:0000313" key="3">
    <source>
        <dbReference type="Proteomes" id="UP000315289"/>
    </source>
</evidence>
<name>A0A557SSD3_9ARCH</name>
<dbReference type="SUPFAM" id="SSF56047">
    <property type="entry name" value="Ribosomal protein S8"/>
    <property type="match status" value="1"/>
</dbReference>
<dbReference type="SUPFAM" id="SSF52980">
    <property type="entry name" value="Restriction endonuclease-like"/>
    <property type="match status" value="1"/>
</dbReference>
<dbReference type="InterPro" id="IPR011335">
    <property type="entry name" value="Restrct_endonuc-II-like"/>
</dbReference>
<dbReference type="GO" id="GO:0006412">
    <property type="term" value="P:translation"/>
    <property type="evidence" value="ECO:0007669"/>
    <property type="project" value="InterPro"/>
</dbReference>
<dbReference type="EMBL" id="VOAH01000015">
    <property type="protein sequence ID" value="TVP39502.1"/>
    <property type="molecule type" value="Genomic_DNA"/>
</dbReference>
<dbReference type="Pfam" id="PF08378">
    <property type="entry name" value="NERD"/>
    <property type="match status" value="1"/>
</dbReference>
<accession>A0A557SSD3</accession>
<dbReference type="InterPro" id="IPR035987">
    <property type="entry name" value="Ribosomal_uS8_sf"/>
</dbReference>
<dbReference type="InterPro" id="IPR011528">
    <property type="entry name" value="NERD"/>
</dbReference>
<sequence length="205" mass="24071">MKINPNSLIKLLNEFNSNINKIRIKYSFLTLDVLDFLSERGIVIKDKIVEASSYNKIIVALAAVECGADILTVCKLIDWKDFELFASGILKFHNYVVYKNYRIRNPTRQIDVVGIRLQNALVVDCKHWKRTTYSEMLRAVDKQKERGILFMEKNKSIRIEYSYPIVITFLPNEFRYVNQVPIVPISSLNSFLIDFDNYKQNFFRI</sequence>
<evidence type="ECO:0000259" key="1">
    <source>
        <dbReference type="Pfam" id="PF08378"/>
    </source>
</evidence>
<proteinExistence type="predicted"/>
<evidence type="ECO:0000313" key="2">
    <source>
        <dbReference type="EMBL" id="TVP39502.1"/>
    </source>
</evidence>
<dbReference type="Proteomes" id="UP000315289">
    <property type="component" value="Unassembled WGS sequence"/>
</dbReference>
<dbReference type="GO" id="GO:0005840">
    <property type="term" value="C:ribosome"/>
    <property type="evidence" value="ECO:0007669"/>
    <property type="project" value="InterPro"/>
</dbReference>
<comment type="caution">
    <text evidence="2">The sequence shown here is derived from an EMBL/GenBank/DDBJ whole genome shotgun (WGS) entry which is preliminary data.</text>
</comment>
<dbReference type="RefSeq" id="WP_144733805.1">
    <property type="nucleotide sequence ID" value="NZ_ML675590.1"/>
</dbReference>
<dbReference type="AlphaFoldDB" id="A0A557SSD3"/>
<dbReference type="OrthoDB" id="31536at2157"/>
<feature type="domain" description="NERD" evidence="1">
    <location>
        <begin position="88"/>
        <end position="135"/>
    </location>
</feature>
<reference evidence="2 3" key="1">
    <citation type="journal article" date="2019" name="Front. Microbiol.">
        <title>Ammonia Oxidation by the Arctic Terrestrial Thaumarchaeote Candidatus Nitrosocosmicus arcticus Is Stimulated by Increasing Temperatures.</title>
        <authorList>
            <person name="Alves R.J.E."/>
            <person name="Kerou M."/>
            <person name="Zappe A."/>
            <person name="Bittner R."/>
            <person name="Abby S.S."/>
            <person name="Schmidt H.A."/>
            <person name="Pfeifer K."/>
            <person name="Schleper C."/>
        </authorList>
    </citation>
    <scope>NUCLEOTIDE SEQUENCE [LARGE SCALE GENOMIC DNA]</scope>
    <source>
        <strain evidence="2 3">Kfb</strain>
    </source>
</reference>
<gene>
    <name evidence="2" type="ORF">NARC_150096</name>
</gene>
<protein>
    <recommendedName>
        <fullName evidence="1">NERD domain-containing protein</fullName>
    </recommendedName>
</protein>
<dbReference type="GO" id="GO:0003735">
    <property type="term" value="F:structural constituent of ribosome"/>
    <property type="evidence" value="ECO:0007669"/>
    <property type="project" value="InterPro"/>
</dbReference>
<organism evidence="2 3">
    <name type="scientific">Candidatus Nitrosocosmicus arcticus</name>
    <dbReference type="NCBI Taxonomy" id="2035267"/>
    <lineage>
        <taxon>Archaea</taxon>
        <taxon>Nitrososphaerota</taxon>
        <taxon>Nitrososphaeria</taxon>
        <taxon>Nitrososphaerales</taxon>
        <taxon>Nitrososphaeraceae</taxon>
        <taxon>Candidatus Nitrosocosmicus</taxon>
    </lineage>
</organism>